<keyword evidence="6" id="KW-1185">Reference proteome</keyword>
<dbReference type="EMBL" id="CABPRJ010000476">
    <property type="protein sequence ID" value="VVC27797.1"/>
    <property type="molecule type" value="Genomic_DNA"/>
</dbReference>
<dbReference type="SUPFAM" id="SSF54695">
    <property type="entry name" value="POZ domain"/>
    <property type="match status" value="1"/>
</dbReference>
<evidence type="ECO:0000256" key="1">
    <source>
        <dbReference type="ARBA" id="ARBA00004123"/>
    </source>
</evidence>
<proteinExistence type="predicted"/>
<sequence length="405" mass="46023">MCLLHQTLMADQRFCLRWNNHQPNLVNVMTGLLNNEMFVDATIAAEGRKIQVHKVVLSACSSYFQMLFNEVPCQHPIIIIKDMSYNHLKTLIEFMYYGEVNISQDQLPIILKAAESLQIKGLTEKTMFPFATTRPAETEYSLLSPSAKRKKMHLIKTSSEKSEHNSSIEDISVTEQDNMSSRSQSTPQGQETSKSISSVSKQSSTENNTTIVHHKPEINKRIRTLVRQPHIKINECDMSTETKTMVKTETNDEAEPVIRVLERQCSEPNPSSTNTLAVPKPTIVKQLSQPTESSPIPRSYYNDELSTNPSQMTLNDSYNESTRSDHCPLLRSGPALGCSFCWNTIDTRGRFLRRKTKYHCPECNINLCLVPCFQEFHEKQTQTKSTDITKTDHLQSQKSTDDTAV</sequence>
<evidence type="ECO:0000313" key="5">
    <source>
        <dbReference type="EMBL" id="VVC27797.1"/>
    </source>
</evidence>
<keyword evidence="2" id="KW-0539">Nucleus</keyword>
<dbReference type="Gene3D" id="3.30.710.10">
    <property type="entry name" value="Potassium Channel Kv1.1, Chain A"/>
    <property type="match status" value="1"/>
</dbReference>
<evidence type="ECO:0000256" key="2">
    <source>
        <dbReference type="ARBA" id="ARBA00023242"/>
    </source>
</evidence>
<dbReference type="GO" id="GO:0005634">
    <property type="term" value="C:nucleus"/>
    <property type="evidence" value="ECO:0007669"/>
    <property type="project" value="UniProtKB-SubCell"/>
</dbReference>
<dbReference type="CDD" id="cd18315">
    <property type="entry name" value="BTB_POZ_BAB-like"/>
    <property type="match status" value="1"/>
</dbReference>
<evidence type="ECO:0000313" key="6">
    <source>
        <dbReference type="Proteomes" id="UP000325440"/>
    </source>
</evidence>
<organism evidence="5 6">
    <name type="scientific">Cinara cedri</name>
    <dbReference type="NCBI Taxonomy" id="506608"/>
    <lineage>
        <taxon>Eukaryota</taxon>
        <taxon>Metazoa</taxon>
        <taxon>Ecdysozoa</taxon>
        <taxon>Arthropoda</taxon>
        <taxon>Hexapoda</taxon>
        <taxon>Insecta</taxon>
        <taxon>Pterygota</taxon>
        <taxon>Neoptera</taxon>
        <taxon>Paraneoptera</taxon>
        <taxon>Hemiptera</taxon>
        <taxon>Sternorrhyncha</taxon>
        <taxon>Aphidomorpha</taxon>
        <taxon>Aphidoidea</taxon>
        <taxon>Aphididae</taxon>
        <taxon>Lachninae</taxon>
        <taxon>Cinara</taxon>
    </lineage>
</organism>
<feature type="compositionally biased region" description="Polar residues" evidence="3">
    <location>
        <begin position="286"/>
        <end position="296"/>
    </location>
</feature>
<dbReference type="SMART" id="SM00225">
    <property type="entry name" value="BTB"/>
    <property type="match status" value="1"/>
</dbReference>
<dbReference type="InterPro" id="IPR011333">
    <property type="entry name" value="SKP1/BTB/POZ_sf"/>
</dbReference>
<dbReference type="InterPro" id="IPR051095">
    <property type="entry name" value="Dros_DevTransReg"/>
</dbReference>
<gene>
    <name evidence="5" type="ORF">CINCED_3A024951</name>
</gene>
<dbReference type="Proteomes" id="UP000325440">
    <property type="component" value="Unassembled WGS sequence"/>
</dbReference>
<dbReference type="PANTHER" id="PTHR23110">
    <property type="entry name" value="BTB DOMAIN TRANSCRIPTION FACTOR"/>
    <property type="match status" value="1"/>
</dbReference>
<reference evidence="5 6" key="1">
    <citation type="submission" date="2019-08" db="EMBL/GenBank/DDBJ databases">
        <authorList>
            <person name="Alioto T."/>
            <person name="Alioto T."/>
            <person name="Gomez Garrido J."/>
        </authorList>
    </citation>
    <scope>NUCLEOTIDE SEQUENCE [LARGE SCALE GENOMIC DNA]</scope>
</reference>
<protein>
    <recommendedName>
        <fullName evidence="4">BTB domain-containing protein</fullName>
    </recommendedName>
</protein>
<dbReference type="Gene3D" id="3.30.60.190">
    <property type="match status" value="1"/>
</dbReference>
<feature type="domain" description="BTB" evidence="4">
    <location>
        <begin position="39"/>
        <end position="104"/>
    </location>
</feature>
<feature type="compositionally biased region" description="Low complexity" evidence="3">
    <location>
        <begin position="190"/>
        <end position="206"/>
    </location>
</feature>
<dbReference type="PANTHER" id="PTHR23110:SF81">
    <property type="entry name" value="BTB-PROTEIN-VII, ISOFORM F-RELATED"/>
    <property type="match status" value="1"/>
</dbReference>
<dbReference type="OrthoDB" id="10261408at2759"/>
<feature type="compositionally biased region" description="Polar residues" evidence="3">
    <location>
        <begin position="174"/>
        <end position="189"/>
    </location>
</feature>
<evidence type="ECO:0000259" key="4">
    <source>
        <dbReference type="PROSITE" id="PS50097"/>
    </source>
</evidence>
<comment type="subcellular location">
    <subcellularLocation>
        <location evidence="1">Nucleus</location>
    </subcellularLocation>
</comment>
<dbReference type="AlphaFoldDB" id="A0A5E4MD36"/>
<feature type="region of interest" description="Disordered" evidence="3">
    <location>
        <begin position="174"/>
        <end position="217"/>
    </location>
</feature>
<dbReference type="InterPro" id="IPR000210">
    <property type="entry name" value="BTB/POZ_dom"/>
</dbReference>
<dbReference type="GO" id="GO:0006357">
    <property type="term" value="P:regulation of transcription by RNA polymerase II"/>
    <property type="evidence" value="ECO:0007669"/>
    <property type="project" value="TreeGrafter"/>
</dbReference>
<dbReference type="Pfam" id="PF00651">
    <property type="entry name" value="BTB"/>
    <property type="match status" value="1"/>
</dbReference>
<name>A0A5E4MD36_9HEMI</name>
<feature type="region of interest" description="Disordered" evidence="3">
    <location>
        <begin position="286"/>
        <end position="306"/>
    </location>
</feature>
<accession>A0A5E4MD36</accession>
<evidence type="ECO:0000256" key="3">
    <source>
        <dbReference type="SAM" id="MobiDB-lite"/>
    </source>
</evidence>
<feature type="region of interest" description="Disordered" evidence="3">
    <location>
        <begin position="383"/>
        <end position="405"/>
    </location>
</feature>
<dbReference type="PROSITE" id="PS50097">
    <property type="entry name" value="BTB"/>
    <property type="match status" value="1"/>
</dbReference>